<dbReference type="RefSeq" id="WP_068276079.1">
    <property type="nucleotide sequence ID" value="NZ_LQZG01000003.1"/>
</dbReference>
<organism evidence="2 3">
    <name type="scientific">Janibacter melonis</name>
    <dbReference type="NCBI Taxonomy" id="262209"/>
    <lineage>
        <taxon>Bacteria</taxon>
        <taxon>Bacillati</taxon>
        <taxon>Actinomycetota</taxon>
        <taxon>Actinomycetes</taxon>
        <taxon>Micrococcales</taxon>
        <taxon>Intrasporangiaceae</taxon>
        <taxon>Janibacter</taxon>
    </lineage>
</organism>
<feature type="domain" description="Prolyl 4-hydroxylase alpha subunit Fe(2+) 2OG dioxygenase" evidence="1">
    <location>
        <begin position="117"/>
        <end position="215"/>
    </location>
</feature>
<protein>
    <recommendedName>
        <fullName evidence="1">Prolyl 4-hydroxylase alpha subunit Fe(2+) 2OG dioxygenase domain-containing protein</fullName>
    </recommendedName>
</protein>
<evidence type="ECO:0000313" key="3">
    <source>
        <dbReference type="Proteomes" id="UP000076976"/>
    </source>
</evidence>
<dbReference type="AlphaFoldDB" id="A0A176QBZ8"/>
<gene>
    <name evidence="2" type="ORF">AWH69_12480</name>
</gene>
<comment type="caution">
    <text evidence="2">The sequence shown here is derived from an EMBL/GenBank/DDBJ whole genome shotgun (WGS) entry which is preliminary data.</text>
</comment>
<dbReference type="EMBL" id="LQZG01000003">
    <property type="protein sequence ID" value="OAB87164.1"/>
    <property type="molecule type" value="Genomic_DNA"/>
</dbReference>
<reference evidence="2 3" key="1">
    <citation type="submission" date="2016-01" db="EMBL/GenBank/DDBJ databases">
        <title>Janibacter melonis strain CD11_4 genome sequencing and assembly.</title>
        <authorList>
            <person name="Nair G.R."/>
            <person name="Kaur G."/>
            <person name="Chander A.M."/>
            <person name="Mayilraj S."/>
        </authorList>
    </citation>
    <scope>NUCLEOTIDE SEQUENCE [LARGE SCALE GENOMIC DNA]</scope>
    <source>
        <strain evidence="2 3">CD11-4</strain>
    </source>
</reference>
<dbReference type="InterPro" id="IPR044862">
    <property type="entry name" value="Pro_4_hyd_alph_FE2OG_OXY"/>
</dbReference>
<keyword evidence="3" id="KW-1185">Reference proteome</keyword>
<evidence type="ECO:0000313" key="2">
    <source>
        <dbReference type="EMBL" id="OAB87164.1"/>
    </source>
</evidence>
<name>A0A176QBZ8_9MICO</name>
<evidence type="ECO:0000259" key="1">
    <source>
        <dbReference type="Pfam" id="PF13640"/>
    </source>
</evidence>
<dbReference type="Gene3D" id="2.60.120.620">
    <property type="entry name" value="q2cbj1_9rhob like domain"/>
    <property type="match status" value="1"/>
</dbReference>
<accession>A0A176QBZ8</accession>
<dbReference type="Pfam" id="PF13640">
    <property type="entry name" value="2OG-FeII_Oxy_3"/>
    <property type="match status" value="1"/>
</dbReference>
<dbReference type="Proteomes" id="UP000076976">
    <property type="component" value="Unassembled WGS sequence"/>
</dbReference>
<sequence length="283" mass="32215">MALVLVDLARLCAQLPGLAQSYQEARPYPYVVLDDVLTPEAFARAAAEFPSTDDPFWKGYLHVNETKYSNTDPDSWGEGLRAVAEELCSDPFIAFLEELTGISDLMADWSMDGGGLHQTLRGGHLNIHTDFSTHHEHEDWARRVNILLYLNESWSEEWGGQLELWDKNMTQREGLVSPVGNRMLIFTTSDESYHGHPDGLTCPPGEARRSLALYYFTRGNTAVRRSTHYRARPEDGARRYAILADRVALDLYDRAKRRLGLSDDRAQKALARVHALKDRLRRR</sequence>
<dbReference type="STRING" id="262209.AWH69_12480"/>
<proteinExistence type="predicted"/>